<proteinExistence type="predicted"/>
<organism evidence="1">
    <name type="scientific">marine metagenome</name>
    <dbReference type="NCBI Taxonomy" id="408172"/>
    <lineage>
        <taxon>unclassified sequences</taxon>
        <taxon>metagenomes</taxon>
        <taxon>ecological metagenomes</taxon>
    </lineage>
</organism>
<dbReference type="AlphaFoldDB" id="A0A381NSL3"/>
<evidence type="ECO:0000313" key="1">
    <source>
        <dbReference type="EMBL" id="SUZ57299.1"/>
    </source>
</evidence>
<protein>
    <submittedName>
        <fullName evidence="1">Uncharacterized protein</fullName>
    </submittedName>
</protein>
<accession>A0A381NSL3</accession>
<sequence>MAKVVSIVIGLVTVAAAVWVTQCPCDRNPGAWVFGDVVDAAIIDWSFANEAGLCQLEVSGLIPHSINLNCMADRETLFVSCARCDGKHWSTVAMEVPYGRIKINNSVYPVKMVRVRDDATLDRAWLARANKRRGRSTTTSPPPRPSHWWSFRLESY</sequence>
<dbReference type="EMBL" id="UINC01000554">
    <property type="protein sequence ID" value="SUZ57299.1"/>
    <property type="molecule type" value="Genomic_DNA"/>
</dbReference>
<name>A0A381NSL3_9ZZZZ</name>
<reference evidence="1" key="1">
    <citation type="submission" date="2018-05" db="EMBL/GenBank/DDBJ databases">
        <authorList>
            <person name="Lanie J.A."/>
            <person name="Ng W.-L."/>
            <person name="Kazmierczak K.M."/>
            <person name="Andrzejewski T.M."/>
            <person name="Davidsen T.M."/>
            <person name="Wayne K.J."/>
            <person name="Tettelin H."/>
            <person name="Glass J.I."/>
            <person name="Rusch D."/>
            <person name="Podicherti R."/>
            <person name="Tsui H.-C.T."/>
            <person name="Winkler M.E."/>
        </authorList>
    </citation>
    <scope>NUCLEOTIDE SEQUENCE</scope>
</reference>
<gene>
    <name evidence="1" type="ORF">METZ01_LOCUS10153</name>
</gene>